<dbReference type="Pfam" id="PF00754">
    <property type="entry name" value="F5_F8_type_C"/>
    <property type="match status" value="1"/>
</dbReference>
<dbReference type="Gene3D" id="2.60.120.260">
    <property type="entry name" value="Galactose-binding domain-like"/>
    <property type="match status" value="1"/>
</dbReference>
<evidence type="ECO:0000259" key="1">
    <source>
        <dbReference type="PROSITE" id="PS50022"/>
    </source>
</evidence>
<dbReference type="OrthoDB" id="20133at2759"/>
<keyword evidence="3" id="KW-1185">Reference proteome</keyword>
<dbReference type="EMBL" id="MLAK01001261">
    <property type="protein sequence ID" value="OHS95125.1"/>
    <property type="molecule type" value="Genomic_DNA"/>
</dbReference>
<dbReference type="AlphaFoldDB" id="A0A1J4JCJ0"/>
<reference evidence="2" key="1">
    <citation type="submission" date="2016-10" db="EMBL/GenBank/DDBJ databases">
        <authorList>
            <person name="Benchimol M."/>
            <person name="Almeida L.G."/>
            <person name="Vasconcelos A.T."/>
            <person name="Perreira-Neves A."/>
            <person name="Rosa I.A."/>
            <person name="Tasca T."/>
            <person name="Bogo M.R."/>
            <person name="de Souza W."/>
        </authorList>
    </citation>
    <scope>NUCLEOTIDE SEQUENCE [LARGE SCALE GENOMIC DNA]</scope>
    <source>
        <strain evidence="2">K</strain>
    </source>
</reference>
<dbReference type="VEuPathDB" id="TrichDB:TRFO_38643"/>
<dbReference type="PROSITE" id="PS50022">
    <property type="entry name" value="FA58C_3"/>
    <property type="match status" value="1"/>
</dbReference>
<proteinExistence type="predicted"/>
<dbReference type="SUPFAM" id="SSF49785">
    <property type="entry name" value="Galactose-binding domain-like"/>
    <property type="match status" value="1"/>
</dbReference>
<name>A0A1J4JCJ0_9EUKA</name>
<dbReference type="GeneID" id="94846877"/>
<sequence length="424" mass="49330">MSFSLSSDFLTRVNFDIYDKDFTFIVNEQCYKVNKICADIISPIINNIHKTDPTVDHFDITCEFDSSEFEHIIGLFKNQPIEINKINTKQMMHFFNELGNSEFLSFLLGNCESLESCSQEKVIERFLIKLKHSINVDEDVEFIANHFYQFEENLSSDLDVDSLSIILSHPSLQIPNEEWLFNLIMNNIQRNPLFISLLEFVEFRNLSTESMFHFAQQIPFEELNISIWKSICKRLSCEIVNSSFESRSASLLSFEYTDGNPLKGIISFLNDQFGGNVANKQIIDVTADSPINDDEQFSPTNVVDLDTDTRFYSKDYPNQSITFDFKDMRIIPTFYSIRTQGCGINCCHMKSWVVEQSDDGIEWTEVDRQENSNELNGSFKVGTFEIKDPMKSQFIRIRQTGMNWYNDNRMFLCGVEFFGDLYNF</sequence>
<comment type="caution">
    <text evidence="2">The sequence shown here is derived from an EMBL/GenBank/DDBJ whole genome shotgun (WGS) entry which is preliminary data.</text>
</comment>
<evidence type="ECO:0000313" key="3">
    <source>
        <dbReference type="Proteomes" id="UP000179807"/>
    </source>
</evidence>
<dbReference type="Proteomes" id="UP000179807">
    <property type="component" value="Unassembled WGS sequence"/>
</dbReference>
<gene>
    <name evidence="2" type="ORF">TRFO_38643</name>
</gene>
<organism evidence="2 3">
    <name type="scientific">Tritrichomonas foetus</name>
    <dbReference type="NCBI Taxonomy" id="1144522"/>
    <lineage>
        <taxon>Eukaryota</taxon>
        <taxon>Metamonada</taxon>
        <taxon>Parabasalia</taxon>
        <taxon>Tritrichomonadida</taxon>
        <taxon>Tritrichomonadidae</taxon>
        <taxon>Tritrichomonas</taxon>
    </lineage>
</organism>
<dbReference type="InterPro" id="IPR000421">
    <property type="entry name" value="FA58C"/>
</dbReference>
<feature type="domain" description="F5/8 type C" evidence="1">
    <location>
        <begin position="270"/>
        <end position="420"/>
    </location>
</feature>
<evidence type="ECO:0000313" key="2">
    <source>
        <dbReference type="EMBL" id="OHS95125.1"/>
    </source>
</evidence>
<dbReference type="InterPro" id="IPR008979">
    <property type="entry name" value="Galactose-bd-like_sf"/>
</dbReference>
<dbReference type="RefSeq" id="XP_068348262.1">
    <property type="nucleotide sequence ID" value="XM_068512173.1"/>
</dbReference>
<protein>
    <recommendedName>
        <fullName evidence="1">F5/8 type C domain-containing protein</fullName>
    </recommendedName>
</protein>
<accession>A0A1J4JCJ0</accession>